<dbReference type="RefSeq" id="WP_158435004.1">
    <property type="nucleotide sequence ID" value="NZ_CP103305.1"/>
</dbReference>
<dbReference type="Proteomes" id="UP001059771">
    <property type="component" value="Chromosome"/>
</dbReference>
<dbReference type="InterPro" id="IPR023393">
    <property type="entry name" value="START-like_dom_sf"/>
</dbReference>
<reference evidence="2" key="1">
    <citation type="submission" date="2022-08" db="EMBL/GenBank/DDBJ databases">
        <title>Dynamic responses of ammonia-oxidizing microbial communities induced by reactive oxygen species (ROS) in fluctuating redox aquifers.</title>
        <authorList>
            <person name="Wang P."/>
            <person name="Wang H."/>
        </authorList>
    </citation>
    <scope>NUCLEOTIDE SEQUENCE</scope>
    <source>
        <strain evidence="2">PLX03</strain>
    </source>
</reference>
<dbReference type="Pfam" id="PF03364">
    <property type="entry name" value="Polyketide_cyc"/>
    <property type="match status" value="1"/>
</dbReference>
<dbReference type="Gene3D" id="3.30.530.20">
    <property type="match status" value="1"/>
</dbReference>
<dbReference type="GeneID" id="74945311"/>
<dbReference type="AlphaFoldDB" id="A0A977NMA4"/>
<organism evidence="2">
    <name type="scientific">Nitrososphaera viennensis</name>
    <dbReference type="NCBI Taxonomy" id="1034015"/>
    <lineage>
        <taxon>Archaea</taxon>
        <taxon>Nitrososphaerota</taxon>
        <taxon>Nitrososphaeria</taxon>
        <taxon>Nitrososphaerales</taxon>
        <taxon>Nitrososphaeraceae</taxon>
        <taxon>Nitrososphaera</taxon>
    </lineage>
</organism>
<evidence type="ECO:0000313" key="2">
    <source>
        <dbReference type="EMBL" id="UVS69227.1"/>
    </source>
</evidence>
<gene>
    <name evidence="2" type="ORF">NWT39_00205</name>
</gene>
<dbReference type="InterPro" id="IPR005031">
    <property type="entry name" value="COQ10_START"/>
</dbReference>
<evidence type="ECO:0000259" key="1">
    <source>
        <dbReference type="Pfam" id="PF03364"/>
    </source>
</evidence>
<proteinExistence type="predicted"/>
<dbReference type="CDD" id="cd07820">
    <property type="entry name" value="SRPBCC_3"/>
    <property type="match status" value="1"/>
</dbReference>
<protein>
    <submittedName>
        <fullName evidence="2">SRPBCC family protein</fullName>
    </submittedName>
</protein>
<dbReference type="SUPFAM" id="SSF55961">
    <property type="entry name" value="Bet v1-like"/>
    <property type="match status" value="1"/>
</dbReference>
<name>A0A977NMA4_9ARCH</name>
<sequence>MAQKSNCFADFLSLLRRFSHAFAVDAPIDRVWAFYTDIGHLEIITPPEMGLKVVRCTTGRQLAEGTEVWLEGNLVVKSRWHSRITRLQPYVYVDEMLEGRFRVWKHTHSFEKAGSGTKVIDEIEYELQYGPLGKMLEGYAEKQLAKIFAHRKDATIKALR</sequence>
<feature type="domain" description="Coenzyme Q-binding protein COQ10 START" evidence="1">
    <location>
        <begin position="24"/>
        <end position="142"/>
    </location>
</feature>
<dbReference type="EMBL" id="CP103305">
    <property type="protein sequence ID" value="UVS69227.1"/>
    <property type="molecule type" value="Genomic_DNA"/>
</dbReference>
<accession>A0A977NMA4</accession>